<evidence type="ECO:0000256" key="2">
    <source>
        <dbReference type="ARBA" id="ARBA00004123"/>
    </source>
</evidence>
<evidence type="ECO:0000256" key="11">
    <source>
        <dbReference type="ARBA" id="ARBA00022737"/>
    </source>
</evidence>
<comment type="pathway">
    <text evidence="3 18">Protein modification; protein ubiquitination.</text>
</comment>
<comment type="catalytic activity">
    <reaction evidence="1 18">
        <text>S-ubiquitinyl-[E2 ubiquitin-conjugating enzyme]-L-cysteine + [acceptor protein]-L-lysine = [E2 ubiquitin-conjugating enzyme]-L-cysteine + N(6)-ubiquitinyl-[acceptor protein]-L-lysine.</text>
        <dbReference type="EC" id="2.3.2.27"/>
    </reaction>
</comment>
<dbReference type="InterPro" id="IPR036322">
    <property type="entry name" value="WD40_repeat_dom_sf"/>
</dbReference>
<keyword evidence="7 17" id="KW-0853">WD repeat</keyword>
<dbReference type="SUPFAM" id="SSF50978">
    <property type="entry name" value="WD40 repeat-like"/>
    <property type="match status" value="1"/>
</dbReference>
<evidence type="ECO:0000256" key="6">
    <source>
        <dbReference type="ARBA" id="ARBA00015618"/>
    </source>
</evidence>
<dbReference type="PANTHER" id="PTHR43995">
    <property type="entry name" value="PRE-MRNA-PROCESSING FACTOR 19"/>
    <property type="match status" value="1"/>
</dbReference>
<dbReference type="PANTHER" id="PTHR43995:SF1">
    <property type="entry name" value="PRE-MRNA-PROCESSING FACTOR 19"/>
    <property type="match status" value="1"/>
</dbReference>
<comment type="caution">
    <text evidence="20">The sequence shown here is derived from an EMBL/GenBank/DDBJ whole genome shotgun (WGS) entry which is preliminary data.</text>
</comment>
<comment type="function">
    <text evidence="18">Ubiquitin-protein ligase which is mainly involved pre-mRNA splicing and DNA repair. Required for pre-mRNA splicing as component of the spliceosome.</text>
</comment>
<evidence type="ECO:0000313" key="21">
    <source>
        <dbReference type="Proteomes" id="UP000247702"/>
    </source>
</evidence>
<protein>
    <recommendedName>
        <fullName evidence="6 18">Pre-mRNA-processing factor 19</fullName>
        <ecNumber evidence="5 18">2.3.2.27</ecNumber>
    </recommendedName>
</protein>
<dbReference type="InterPro" id="IPR055340">
    <property type="entry name" value="RING-Ubox_PRP19"/>
</dbReference>
<gene>
    <name evidence="20" type="ORF">RclHR1_09850008</name>
</gene>
<evidence type="ECO:0000256" key="10">
    <source>
        <dbReference type="ARBA" id="ARBA00022728"/>
    </source>
</evidence>
<dbReference type="GO" id="GO:0071006">
    <property type="term" value="C:U2-type catalytic step 1 spliceosome"/>
    <property type="evidence" value="ECO:0007669"/>
    <property type="project" value="TreeGrafter"/>
</dbReference>
<dbReference type="FunFam" id="3.30.40.10:FF:000027">
    <property type="entry name" value="Pre-mRNA-processing factor 19, putative"/>
    <property type="match status" value="1"/>
</dbReference>
<dbReference type="Pfam" id="PF08606">
    <property type="entry name" value="Prp19"/>
    <property type="match status" value="1"/>
</dbReference>
<dbReference type="GO" id="GO:0000398">
    <property type="term" value="P:mRNA splicing, via spliceosome"/>
    <property type="evidence" value="ECO:0007669"/>
    <property type="project" value="InterPro"/>
</dbReference>
<evidence type="ECO:0000256" key="8">
    <source>
        <dbReference type="ARBA" id="ARBA00022664"/>
    </source>
</evidence>
<evidence type="ECO:0000256" key="4">
    <source>
        <dbReference type="ARBA" id="ARBA00006388"/>
    </source>
</evidence>
<evidence type="ECO:0000313" key="20">
    <source>
        <dbReference type="EMBL" id="GBC10719.1"/>
    </source>
</evidence>
<dbReference type="PROSITE" id="PS50082">
    <property type="entry name" value="WD_REPEATS_2"/>
    <property type="match status" value="2"/>
</dbReference>
<comment type="subcellular location">
    <subcellularLocation>
        <location evidence="2 18">Nucleus</location>
    </subcellularLocation>
</comment>
<keyword evidence="13 18" id="KW-0833">Ubl conjugation pathway</keyword>
<dbReference type="SMART" id="SM00320">
    <property type="entry name" value="WD40"/>
    <property type="match status" value="7"/>
</dbReference>
<evidence type="ECO:0000256" key="17">
    <source>
        <dbReference type="PROSITE-ProRule" id="PRU00221"/>
    </source>
</evidence>
<evidence type="ECO:0000256" key="9">
    <source>
        <dbReference type="ARBA" id="ARBA00022679"/>
    </source>
</evidence>
<dbReference type="Gene3D" id="3.30.40.10">
    <property type="entry name" value="Zinc/RING finger domain, C3HC4 (zinc finger)"/>
    <property type="match status" value="1"/>
</dbReference>
<dbReference type="InterPro" id="IPR003613">
    <property type="entry name" value="Ubox_domain"/>
</dbReference>
<dbReference type="CDD" id="cd00200">
    <property type="entry name" value="WD40"/>
    <property type="match status" value="1"/>
</dbReference>
<dbReference type="GO" id="GO:0061630">
    <property type="term" value="F:ubiquitin protein ligase activity"/>
    <property type="evidence" value="ECO:0007669"/>
    <property type="project" value="UniProtKB-UniRule"/>
</dbReference>
<dbReference type="InterPro" id="IPR019775">
    <property type="entry name" value="WD40_repeat_CS"/>
</dbReference>
<dbReference type="GO" id="GO:0005737">
    <property type="term" value="C:cytoplasm"/>
    <property type="evidence" value="ECO:0007669"/>
    <property type="project" value="TreeGrafter"/>
</dbReference>
<dbReference type="AlphaFoldDB" id="A0A2Z6SRC6"/>
<dbReference type="GO" id="GO:0006281">
    <property type="term" value="P:DNA repair"/>
    <property type="evidence" value="ECO:0007669"/>
    <property type="project" value="UniProtKB-KW"/>
</dbReference>
<dbReference type="PROSITE" id="PS50294">
    <property type="entry name" value="WD_REPEATS_REGION"/>
    <property type="match status" value="1"/>
</dbReference>
<evidence type="ECO:0000256" key="12">
    <source>
        <dbReference type="ARBA" id="ARBA00022763"/>
    </source>
</evidence>
<dbReference type="InterPro" id="IPR015943">
    <property type="entry name" value="WD40/YVTN_repeat-like_dom_sf"/>
</dbReference>
<accession>A0A2Z6SRC6</accession>
<dbReference type="InterPro" id="IPR001680">
    <property type="entry name" value="WD40_rpt"/>
</dbReference>
<evidence type="ECO:0000256" key="13">
    <source>
        <dbReference type="ARBA" id="ARBA00022786"/>
    </source>
</evidence>
<keyword evidence="12 18" id="KW-0227">DNA damage</keyword>
<evidence type="ECO:0000256" key="15">
    <source>
        <dbReference type="ARBA" id="ARBA00023204"/>
    </source>
</evidence>
<dbReference type="InterPro" id="IPR013083">
    <property type="entry name" value="Znf_RING/FYVE/PHD"/>
</dbReference>
<keyword evidence="16 18" id="KW-0539">Nucleus</keyword>
<keyword evidence="21" id="KW-1185">Reference proteome</keyword>
<keyword evidence="14 18" id="KW-0508">mRNA splicing</keyword>
<dbReference type="PROSITE" id="PS51698">
    <property type="entry name" value="U_BOX"/>
    <property type="match status" value="1"/>
</dbReference>
<dbReference type="InterPro" id="IPR013915">
    <property type="entry name" value="Prp19_cc"/>
</dbReference>
<keyword evidence="10 18" id="KW-0747">Spliceosome</keyword>
<evidence type="ECO:0000256" key="1">
    <source>
        <dbReference type="ARBA" id="ARBA00000900"/>
    </source>
</evidence>
<keyword evidence="15 18" id="KW-0234">DNA repair</keyword>
<dbReference type="Gene3D" id="2.130.10.10">
    <property type="entry name" value="YVTN repeat-like/Quinoprotein amine dehydrogenase"/>
    <property type="match status" value="1"/>
</dbReference>
<dbReference type="Pfam" id="PF24814">
    <property type="entry name" value="WD40_Prp19"/>
    <property type="match status" value="1"/>
</dbReference>
<dbReference type="Proteomes" id="UP000247702">
    <property type="component" value="Unassembled WGS sequence"/>
</dbReference>
<keyword evidence="11" id="KW-0677">Repeat</keyword>
<organism evidence="20 21">
    <name type="scientific">Rhizophagus clarus</name>
    <dbReference type="NCBI Taxonomy" id="94130"/>
    <lineage>
        <taxon>Eukaryota</taxon>
        <taxon>Fungi</taxon>
        <taxon>Fungi incertae sedis</taxon>
        <taxon>Mucoromycota</taxon>
        <taxon>Glomeromycotina</taxon>
        <taxon>Glomeromycetes</taxon>
        <taxon>Glomerales</taxon>
        <taxon>Glomeraceae</taxon>
        <taxon>Rhizophagus</taxon>
    </lineage>
</organism>
<evidence type="ECO:0000256" key="3">
    <source>
        <dbReference type="ARBA" id="ARBA00004906"/>
    </source>
</evidence>
<sequence>MFCAISGEPPQEPVVSKKSGQVYEKRLILKYIADYGKDPITGEDTNEEDLLEIKASPKTVKPRPATLTSVPSLLSVFQNEWDSLMLETFTLKQQYQQVRQELSQALYQHDAACRVIARLMKERDAAREALASVQAHIAIKPPSETVASEGQNMEVEEQEKGINEAVINKLAETSAVLSKSRKKRKPPPELTSVDTIRTFTQTYSIGSLHTTTAPGITSMDVDQTEQLILTGGNDKKALIINKEEGKVTSQLKGHTKKITDVLWLGSPNEEGYDTAFTASADKTIRIWKKTEKDYKTSATLLAHTAEVTGISVHATKDYLVSVSNDSTWAFHDIHTAQTLVKIESNDVTNGYSTVEIHPDGLILGTGTNDSIVRIWDIKMQKNVTSFTDHTGRITSIAFSENGYYLATACEYNAVKLWDLRKLLNFHTIQLDEEAKVNKVCWDYSGQYLGVCGTDVRIYQSKSWNQLAVFTDNTAEATDMKFGELAKCLYVSGLDRTLRFYGESTEEKMFFKKKKKKKKK</sequence>
<evidence type="ECO:0000256" key="14">
    <source>
        <dbReference type="ARBA" id="ARBA00023187"/>
    </source>
</evidence>
<evidence type="ECO:0000256" key="18">
    <source>
        <dbReference type="RuleBase" id="RU367101"/>
    </source>
</evidence>
<dbReference type="UniPathway" id="UPA00143"/>
<dbReference type="STRING" id="94130.A0A2Z6SRC6"/>
<dbReference type="GO" id="GO:0000974">
    <property type="term" value="C:Prp19 complex"/>
    <property type="evidence" value="ECO:0007669"/>
    <property type="project" value="UniProtKB-UniRule"/>
</dbReference>
<evidence type="ECO:0000259" key="19">
    <source>
        <dbReference type="PROSITE" id="PS51698"/>
    </source>
</evidence>
<reference evidence="20 21" key="1">
    <citation type="submission" date="2017-11" db="EMBL/GenBank/DDBJ databases">
        <title>The genome of Rhizophagus clarus HR1 reveals common genetic basis of auxotrophy among arbuscular mycorrhizal fungi.</title>
        <authorList>
            <person name="Kobayashi Y."/>
        </authorList>
    </citation>
    <scope>NUCLEOTIDE SEQUENCE [LARGE SCALE GENOMIC DNA]</scope>
    <source>
        <strain evidence="20 21">HR1</strain>
    </source>
</reference>
<feature type="repeat" description="WD" evidence="17">
    <location>
        <begin position="353"/>
        <end position="385"/>
    </location>
</feature>
<proteinExistence type="inferred from homology"/>
<dbReference type="SMART" id="SM00504">
    <property type="entry name" value="Ubox"/>
    <property type="match status" value="1"/>
</dbReference>
<dbReference type="SUPFAM" id="SSF57850">
    <property type="entry name" value="RING/U-box"/>
    <property type="match status" value="1"/>
</dbReference>
<keyword evidence="8 18" id="KW-0507">mRNA processing</keyword>
<dbReference type="EMBL" id="BEXD01004409">
    <property type="protein sequence ID" value="GBC10719.1"/>
    <property type="molecule type" value="Genomic_DNA"/>
</dbReference>
<dbReference type="CDD" id="cd16656">
    <property type="entry name" value="RING-Ubox_PRP19"/>
    <property type="match status" value="1"/>
</dbReference>
<dbReference type="GO" id="GO:0070534">
    <property type="term" value="P:protein K63-linked ubiquitination"/>
    <property type="evidence" value="ECO:0007669"/>
    <property type="project" value="UniProtKB-UniRule"/>
</dbReference>
<dbReference type="InterPro" id="IPR038959">
    <property type="entry name" value="Prp19"/>
</dbReference>
<evidence type="ECO:0000256" key="7">
    <source>
        <dbReference type="ARBA" id="ARBA00022574"/>
    </source>
</evidence>
<dbReference type="PROSITE" id="PS00678">
    <property type="entry name" value="WD_REPEATS_1"/>
    <property type="match status" value="1"/>
</dbReference>
<dbReference type="EC" id="2.3.2.27" evidence="5 18"/>
<name>A0A2Z6SRC6_9GLOM</name>
<evidence type="ECO:0000256" key="5">
    <source>
        <dbReference type="ARBA" id="ARBA00012483"/>
    </source>
</evidence>
<keyword evidence="9 18" id="KW-0808">Transferase</keyword>
<evidence type="ECO:0000256" key="16">
    <source>
        <dbReference type="ARBA" id="ARBA00023242"/>
    </source>
</evidence>
<feature type="repeat" description="WD" evidence="17">
    <location>
        <begin position="386"/>
        <end position="420"/>
    </location>
</feature>
<feature type="domain" description="U-box" evidence="19">
    <location>
        <begin position="1"/>
        <end position="70"/>
    </location>
</feature>
<comment type="subunit">
    <text evidence="18">Homotetramer.</text>
</comment>
<comment type="similarity">
    <text evidence="4 18">Belongs to the WD repeat PRP19 family.</text>
</comment>